<feature type="region of interest" description="Disordered" evidence="1">
    <location>
        <begin position="122"/>
        <end position="171"/>
    </location>
</feature>
<reference evidence="3" key="2">
    <citation type="submission" date="2015-01" db="EMBL/GenBank/DDBJ databases">
        <title>Evolutionary Origins and Diversification of the Mycorrhizal Mutualists.</title>
        <authorList>
            <consortium name="DOE Joint Genome Institute"/>
            <consortium name="Mycorrhizal Genomics Consortium"/>
            <person name="Kohler A."/>
            <person name="Kuo A."/>
            <person name="Nagy L.G."/>
            <person name="Floudas D."/>
            <person name="Copeland A."/>
            <person name="Barry K.W."/>
            <person name="Cichocki N."/>
            <person name="Veneault-Fourrey C."/>
            <person name="LaButti K."/>
            <person name="Lindquist E.A."/>
            <person name="Lipzen A."/>
            <person name="Lundell T."/>
            <person name="Morin E."/>
            <person name="Murat C."/>
            <person name="Riley R."/>
            <person name="Ohm R."/>
            <person name="Sun H."/>
            <person name="Tunlid A."/>
            <person name="Henrissat B."/>
            <person name="Grigoriev I.V."/>
            <person name="Hibbett D.S."/>
            <person name="Martin F."/>
        </authorList>
    </citation>
    <scope>NUCLEOTIDE SEQUENCE [LARGE SCALE GENOMIC DNA]</scope>
    <source>
        <strain evidence="3">Ve08.2h10</strain>
    </source>
</reference>
<proteinExistence type="predicted"/>
<dbReference type="Proteomes" id="UP000054538">
    <property type="component" value="Unassembled WGS sequence"/>
</dbReference>
<dbReference type="AlphaFoldDB" id="A0A0D0DKC5"/>
<keyword evidence="3" id="KW-1185">Reference proteome</keyword>
<reference evidence="2 3" key="1">
    <citation type="submission" date="2014-04" db="EMBL/GenBank/DDBJ databases">
        <authorList>
            <consortium name="DOE Joint Genome Institute"/>
            <person name="Kuo A."/>
            <person name="Kohler A."/>
            <person name="Jargeat P."/>
            <person name="Nagy L.G."/>
            <person name="Floudas D."/>
            <person name="Copeland A."/>
            <person name="Barry K.W."/>
            <person name="Cichocki N."/>
            <person name="Veneault-Fourrey C."/>
            <person name="LaButti K."/>
            <person name="Lindquist E.A."/>
            <person name="Lipzen A."/>
            <person name="Lundell T."/>
            <person name="Morin E."/>
            <person name="Murat C."/>
            <person name="Sun H."/>
            <person name="Tunlid A."/>
            <person name="Henrissat B."/>
            <person name="Grigoriev I.V."/>
            <person name="Hibbett D.S."/>
            <person name="Martin F."/>
            <person name="Nordberg H.P."/>
            <person name="Cantor M.N."/>
            <person name="Hua S.X."/>
        </authorList>
    </citation>
    <scope>NUCLEOTIDE SEQUENCE [LARGE SCALE GENOMIC DNA]</scope>
    <source>
        <strain evidence="2 3">Ve08.2h10</strain>
    </source>
</reference>
<sequence>MAYKFLNTITLQLPLKYPEPFCMTYEPDFPGKLTIEILPAVVESPIKRKQNLPITVPQGTVLHSVPLGNSLTATYPIPKKQRVIGKYILLATESESMPPTPRVKLLDVVVLSSSKAKKELALDSTCKRKQRSPTGQLLSPSKHPKLFGNSITKGKQHAKSKTPKKPCSKMQLSPSCASLSSFTYTKPIASGSWYYGRK</sequence>
<evidence type="ECO:0000256" key="1">
    <source>
        <dbReference type="SAM" id="MobiDB-lite"/>
    </source>
</evidence>
<dbReference type="EMBL" id="KN826521">
    <property type="protein sequence ID" value="KIK78655.1"/>
    <property type="molecule type" value="Genomic_DNA"/>
</dbReference>
<feature type="compositionally biased region" description="Basic residues" evidence="1">
    <location>
        <begin position="154"/>
        <end position="167"/>
    </location>
</feature>
<protein>
    <submittedName>
        <fullName evidence="2">Uncharacterized protein</fullName>
    </submittedName>
</protein>
<dbReference type="HOGENOM" id="CLU_1536163_0_0_1"/>
<name>A0A0D0DKC5_9AGAM</name>
<dbReference type="OrthoDB" id="2692219at2759"/>
<evidence type="ECO:0000313" key="2">
    <source>
        <dbReference type="EMBL" id="KIK78655.1"/>
    </source>
</evidence>
<evidence type="ECO:0000313" key="3">
    <source>
        <dbReference type="Proteomes" id="UP000054538"/>
    </source>
</evidence>
<organism evidence="2 3">
    <name type="scientific">Paxillus rubicundulus Ve08.2h10</name>
    <dbReference type="NCBI Taxonomy" id="930991"/>
    <lineage>
        <taxon>Eukaryota</taxon>
        <taxon>Fungi</taxon>
        <taxon>Dikarya</taxon>
        <taxon>Basidiomycota</taxon>
        <taxon>Agaricomycotina</taxon>
        <taxon>Agaricomycetes</taxon>
        <taxon>Agaricomycetidae</taxon>
        <taxon>Boletales</taxon>
        <taxon>Paxilineae</taxon>
        <taxon>Paxillaceae</taxon>
        <taxon>Paxillus</taxon>
    </lineage>
</organism>
<gene>
    <name evidence="2" type="ORF">PAXRUDRAFT_163396</name>
</gene>
<dbReference type="InParanoid" id="A0A0D0DKC5"/>
<accession>A0A0D0DKC5</accession>